<dbReference type="EMBL" id="CATOUU010000834">
    <property type="protein sequence ID" value="CAI9952567.1"/>
    <property type="molecule type" value="Genomic_DNA"/>
</dbReference>
<dbReference type="EMBL" id="CAXDID020000018">
    <property type="protein sequence ID" value="CAL5985006.1"/>
    <property type="molecule type" value="Genomic_DNA"/>
</dbReference>
<organism evidence="1">
    <name type="scientific">Hexamita inflata</name>
    <dbReference type="NCBI Taxonomy" id="28002"/>
    <lineage>
        <taxon>Eukaryota</taxon>
        <taxon>Metamonada</taxon>
        <taxon>Diplomonadida</taxon>
        <taxon>Hexamitidae</taxon>
        <taxon>Hexamitinae</taxon>
        <taxon>Hexamita</taxon>
    </lineage>
</organism>
<evidence type="ECO:0000313" key="3">
    <source>
        <dbReference type="Proteomes" id="UP001642409"/>
    </source>
</evidence>
<reference evidence="2 3" key="2">
    <citation type="submission" date="2024-07" db="EMBL/GenBank/DDBJ databases">
        <authorList>
            <person name="Akdeniz Z."/>
        </authorList>
    </citation>
    <scope>NUCLEOTIDE SEQUENCE [LARGE SCALE GENOMIC DNA]</scope>
</reference>
<protein>
    <submittedName>
        <fullName evidence="2">Hypothetical_protein</fullName>
    </submittedName>
</protein>
<evidence type="ECO:0000313" key="1">
    <source>
        <dbReference type="EMBL" id="CAI9952567.1"/>
    </source>
</evidence>
<reference evidence="1" key="1">
    <citation type="submission" date="2023-06" db="EMBL/GenBank/DDBJ databases">
        <authorList>
            <person name="Kurt Z."/>
        </authorList>
    </citation>
    <scope>NUCLEOTIDE SEQUENCE</scope>
</reference>
<accession>A0AA86QAP8</accession>
<dbReference type="Proteomes" id="UP001642409">
    <property type="component" value="Unassembled WGS sequence"/>
</dbReference>
<proteinExistence type="predicted"/>
<name>A0AA86QAP8_9EUKA</name>
<comment type="caution">
    <text evidence="1">The sequence shown here is derived from an EMBL/GenBank/DDBJ whole genome shotgun (WGS) entry which is preliminary data.</text>
</comment>
<evidence type="ECO:0000313" key="2">
    <source>
        <dbReference type="EMBL" id="CAL5985006.1"/>
    </source>
</evidence>
<keyword evidence="3" id="KW-1185">Reference proteome</keyword>
<sequence>MIISFRHTYVRQVHIRSQGNQRLGYKHSGRNAAASCKPIYTAPAFIRKQWSGCRFPIMKARWDTARNKKRNRMNLSIDHTKQSWYSSNASSALALTAKPNRSNQIIQFSCRYDIQL</sequence>
<gene>
    <name evidence="1" type="ORF">HINF_LOCUS40212</name>
    <name evidence="2" type="ORF">HINF_LOCUS8467</name>
</gene>
<dbReference type="AlphaFoldDB" id="A0AA86QAP8"/>